<dbReference type="EMBL" id="FRFE01000060">
    <property type="protein sequence ID" value="SHO53524.1"/>
    <property type="molecule type" value="Genomic_DNA"/>
</dbReference>
<keyword evidence="6" id="KW-0175">Coiled coil</keyword>
<organism evidence="11 12">
    <name type="scientific">Desulfopila aestuarii DSM 18488</name>
    <dbReference type="NCBI Taxonomy" id="1121416"/>
    <lineage>
        <taxon>Bacteria</taxon>
        <taxon>Pseudomonadati</taxon>
        <taxon>Thermodesulfobacteriota</taxon>
        <taxon>Desulfobulbia</taxon>
        <taxon>Desulfobulbales</taxon>
        <taxon>Desulfocapsaceae</taxon>
        <taxon>Desulfopila</taxon>
    </lineage>
</organism>
<dbReference type="PANTHER" id="PTHR32089:SF112">
    <property type="entry name" value="LYSOZYME-LIKE PROTEIN-RELATED"/>
    <property type="match status" value="1"/>
</dbReference>
<dbReference type="GO" id="GO:0007165">
    <property type="term" value="P:signal transduction"/>
    <property type="evidence" value="ECO:0007669"/>
    <property type="project" value="UniProtKB-KW"/>
</dbReference>
<keyword evidence="3 5" id="KW-0807">Transducer</keyword>
<reference evidence="11 12" key="1">
    <citation type="submission" date="2016-12" db="EMBL/GenBank/DDBJ databases">
        <authorList>
            <person name="Song W.-J."/>
            <person name="Kurnit D.M."/>
        </authorList>
    </citation>
    <scope>NUCLEOTIDE SEQUENCE [LARGE SCALE GENOMIC DNA]</scope>
    <source>
        <strain evidence="11 12">DSM 18488</strain>
    </source>
</reference>
<feature type="coiled-coil region" evidence="6">
    <location>
        <begin position="88"/>
        <end position="115"/>
    </location>
</feature>
<evidence type="ECO:0000259" key="10">
    <source>
        <dbReference type="PROSITE" id="PS50885"/>
    </source>
</evidence>
<keyword evidence="2" id="KW-1003">Cell membrane</keyword>
<evidence type="ECO:0000259" key="9">
    <source>
        <dbReference type="PROSITE" id="PS50192"/>
    </source>
</evidence>
<dbReference type="PROSITE" id="PS50111">
    <property type="entry name" value="CHEMOTAXIS_TRANSDUC_2"/>
    <property type="match status" value="1"/>
</dbReference>
<keyword evidence="7" id="KW-0812">Transmembrane</keyword>
<dbReference type="GO" id="GO:0004888">
    <property type="term" value="F:transmembrane signaling receptor activity"/>
    <property type="evidence" value="ECO:0007669"/>
    <property type="project" value="InterPro"/>
</dbReference>
<keyword evidence="2" id="KW-0997">Cell inner membrane</keyword>
<evidence type="ECO:0000256" key="6">
    <source>
        <dbReference type="SAM" id="Coils"/>
    </source>
</evidence>
<evidence type="ECO:0000313" key="11">
    <source>
        <dbReference type="EMBL" id="SHO53524.1"/>
    </source>
</evidence>
<dbReference type="Pfam" id="PF00672">
    <property type="entry name" value="HAMP"/>
    <property type="match status" value="1"/>
</dbReference>
<evidence type="ECO:0000256" key="1">
    <source>
        <dbReference type="ARBA" id="ARBA00004429"/>
    </source>
</evidence>
<dbReference type="PRINTS" id="PR00260">
    <property type="entry name" value="CHEMTRNSDUCR"/>
</dbReference>
<comment type="similarity">
    <text evidence="4">Belongs to the methyl-accepting chemotaxis (MCP) protein family.</text>
</comment>
<accession>A0A1M7YLM3</accession>
<keyword evidence="12" id="KW-1185">Reference proteome</keyword>
<dbReference type="GO" id="GO:0006935">
    <property type="term" value="P:chemotaxis"/>
    <property type="evidence" value="ECO:0007669"/>
    <property type="project" value="InterPro"/>
</dbReference>
<feature type="transmembrane region" description="Helical" evidence="7">
    <location>
        <begin position="199"/>
        <end position="219"/>
    </location>
</feature>
<dbReference type="Proteomes" id="UP000184603">
    <property type="component" value="Unassembled WGS sequence"/>
</dbReference>
<dbReference type="SUPFAM" id="SSF58104">
    <property type="entry name" value="Methyl-accepting chemotaxis protein (MCP) signaling domain"/>
    <property type="match status" value="1"/>
</dbReference>
<keyword evidence="7" id="KW-0472">Membrane</keyword>
<gene>
    <name evidence="11" type="ORF">SAMN02745220_05185</name>
</gene>
<name>A0A1M7YLM3_9BACT</name>
<dbReference type="InterPro" id="IPR004090">
    <property type="entry name" value="Chemotax_Me-accpt_rcpt"/>
</dbReference>
<keyword evidence="7" id="KW-1133">Transmembrane helix</keyword>
<comment type="subcellular location">
    <subcellularLocation>
        <location evidence="1">Cell inner membrane</location>
        <topology evidence="1">Multi-pass membrane protein</topology>
    </subcellularLocation>
</comment>
<dbReference type="RefSeq" id="WP_073617116.1">
    <property type="nucleotide sequence ID" value="NZ_FRFE01000060.1"/>
</dbReference>
<sequence length="560" mass="60039">MNSRTKKGLTIKAKLMAIGALFLFTVGASEVFNSIIITKVDNALSELNQRQSDVSFLASFEVTLVEFTLAGMDAIIDKEQGKIASELKEEMQSESKFLKENMSNLQNVADTKEEKQLVDEIATFYPQLEKAILIDLADLIAKRADQAAFDTIDDEIDGLMQKIDKPLMAIIKSLEEESQEAVEEMHTQMVEAAMARRTFAAVMLLVAGVALFFVGNSILKPIRDAIRMVQDVAEGEGDLTKRLETKGDEIGQLAGWFNVFMNKLHGIISQVQTNLVTLKQASKDLSDLSGTLASGSDEATSRSNSVAVSAEEMSANMNAVAAASEQASVNVTMVASAAEEMNATVSEIAGNTAKARQITEAAVSKTVQASQRVDELGSAAKEISKVTEAITEISDQTNLLALNATIEAARAGEAGKGFAVVANEIKELAKQTAGATLEIRQKIEAIQSSTNMTVSEISEIKTIINDVNDIVTTIATAVEEQSVSTNEIATNVSQAAMGIAEVNDNVSQSSTVSTQISKDIGGVNRISGQIKEHSDNVNTQSQDLSRLADQLASIVNQFKL</sequence>
<dbReference type="CDD" id="cd06225">
    <property type="entry name" value="HAMP"/>
    <property type="match status" value="1"/>
</dbReference>
<dbReference type="GO" id="GO:0005886">
    <property type="term" value="C:plasma membrane"/>
    <property type="evidence" value="ECO:0007669"/>
    <property type="project" value="UniProtKB-SubCell"/>
</dbReference>
<evidence type="ECO:0000256" key="2">
    <source>
        <dbReference type="ARBA" id="ARBA00022519"/>
    </source>
</evidence>
<evidence type="ECO:0000313" key="12">
    <source>
        <dbReference type="Proteomes" id="UP000184603"/>
    </source>
</evidence>
<dbReference type="Gene3D" id="1.10.287.950">
    <property type="entry name" value="Methyl-accepting chemotaxis protein"/>
    <property type="match status" value="1"/>
</dbReference>
<dbReference type="SMART" id="SM00304">
    <property type="entry name" value="HAMP"/>
    <property type="match status" value="1"/>
</dbReference>
<dbReference type="PROSITE" id="PS50192">
    <property type="entry name" value="T_SNARE"/>
    <property type="match status" value="1"/>
</dbReference>
<evidence type="ECO:0000259" key="8">
    <source>
        <dbReference type="PROSITE" id="PS50111"/>
    </source>
</evidence>
<evidence type="ECO:0000256" key="3">
    <source>
        <dbReference type="ARBA" id="ARBA00023224"/>
    </source>
</evidence>
<dbReference type="InterPro" id="IPR003660">
    <property type="entry name" value="HAMP_dom"/>
</dbReference>
<protein>
    <submittedName>
        <fullName evidence="11">Methyl-accepting chemotaxis protein</fullName>
    </submittedName>
</protein>
<dbReference type="SMART" id="SM00283">
    <property type="entry name" value="MA"/>
    <property type="match status" value="1"/>
</dbReference>
<evidence type="ECO:0000256" key="4">
    <source>
        <dbReference type="ARBA" id="ARBA00029447"/>
    </source>
</evidence>
<dbReference type="PANTHER" id="PTHR32089">
    <property type="entry name" value="METHYL-ACCEPTING CHEMOTAXIS PROTEIN MCPB"/>
    <property type="match status" value="1"/>
</dbReference>
<dbReference type="Pfam" id="PF00015">
    <property type="entry name" value="MCPsignal"/>
    <property type="match status" value="1"/>
</dbReference>
<dbReference type="InterPro" id="IPR004089">
    <property type="entry name" value="MCPsignal_dom"/>
</dbReference>
<dbReference type="PROSITE" id="PS50885">
    <property type="entry name" value="HAMP"/>
    <property type="match status" value="1"/>
</dbReference>
<proteinExistence type="inferred from homology"/>
<dbReference type="STRING" id="1121416.SAMN02745220_05185"/>
<feature type="domain" description="HAMP" evidence="10">
    <location>
        <begin position="216"/>
        <end position="269"/>
    </location>
</feature>
<dbReference type="OrthoDB" id="9760371at2"/>
<dbReference type="Gene3D" id="1.10.8.500">
    <property type="entry name" value="HAMP domain in histidine kinase"/>
    <property type="match status" value="1"/>
</dbReference>
<dbReference type="AlphaFoldDB" id="A0A1M7YLM3"/>
<feature type="domain" description="T-SNARE coiled-coil homology" evidence="9">
    <location>
        <begin position="447"/>
        <end position="509"/>
    </location>
</feature>
<dbReference type="InterPro" id="IPR000727">
    <property type="entry name" value="T_SNARE_dom"/>
</dbReference>
<feature type="domain" description="Methyl-accepting transducer" evidence="8">
    <location>
        <begin position="288"/>
        <end position="524"/>
    </location>
</feature>
<evidence type="ECO:0000256" key="5">
    <source>
        <dbReference type="PROSITE-ProRule" id="PRU00284"/>
    </source>
</evidence>
<evidence type="ECO:0000256" key="7">
    <source>
        <dbReference type="SAM" id="Phobius"/>
    </source>
</evidence>